<proteinExistence type="predicted"/>
<comment type="caution">
    <text evidence="1">The sequence shown here is derived from an EMBL/GenBank/DDBJ whole genome shotgun (WGS) entry which is preliminary data.</text>
</comment>
<accession>A0A2T7NM57</accession>
<reference evidence="1 2" key="1">
    <citation type="submission" date="2018-04" db="EMBL/GenBank/DDBJ databases">
        <title>The genome of golden apple snail Pomacea canaliculata provides insight into stress tolerance and invasive adaptation.</title>
        <authorList>
            <person name="Liu C."/>
            <person name="Liu B."/>
            <person name="Ren Y."/>
            <person name="Zhang Y."/>
            <person name="Wang H."/>
            <person name="Li S."/>
            <person name="Jiang F."/>
            <person name="Yin L."/>
            <person name="Zhang G."/>
            <person name="Qian W."/>
            <person name="Fan W."/>
        </authorList>
    </citation>
    <scope>NUCLEOTIDE SEQUENCE [LARGE SCALE GENOMIC DNA]</scope>
    <source>
        <strain evidence="1">SZHN2017</strain>
        <tissue evidence="1">Muscle</tissue>
    </source>
</reference>
<protein>
    <submittedName>
        <fullName evidence="1">Uncharacterized protein</fullName>
    </submittedName>
</protein>
<gene>
    <name evidence="1" type="ORF">C0Q70_18075</name>
</gene>
<name>A0A2T7NM57_POMCA</name>
<evidence type="ECO:0000313" key="2">
    <source>
        <dbReference type="Proteomes" id="UP000245119"/>
    </source>
</evidence>
<dbReference type="OrthoDB" id="6091258at2759"/>
<organism evidence="1 2">
    <name type="scientific">Pomacea canaliculata</name>
    <name type="common">Golden apple snail</name>
    <dbReference type="NCBI Taxonomy" id="400727"/>
    <lineage>
        <taxon>Eukaryota</taxon>
        <taxon>Metazoa</taxon>
        <taxon>Spiralia</taxon>
        <taxon>Lophotrochozoa</taxon>
        <taxon>Mollusca</taxon>
        <taxon>Gastropoda</taxon>
        <taxon>Caenogastropoda</taxon>
        <taxon>Architaenioglossa</taxon>
        <taxon>Ampullarioidea</taxon>
        <taxon>Ampullariidae</taxon>
        <taxon>Pomacea</taxon>
    </lineage>
</organism>
<keyword evidence="2" id="KW-1185">Reference proteome</keyword>
<evidence type="ECO:0000313" key="1">
    <source>
        <dbReference type="EMBL" id="PVD22267.1"/>
    </source>
</evidence>
<dbReference type="AlphaFoldDB" id="A0A2T7NM57"/>
<dbReference type="EMBL" id="PZQS01000011">
    <property type="protein sequence ID" value="PVD22267.1"/>
    <property type="molecule type" value="Genomic_DNA"/>
</dbReference>
<dbReference type="Proteomes" id="UP000245119">
    <property type="component" value="Linkage Group LG11"/>
</dbReference>
<sequence length="179" mass="20367">MEIMDVVNDEANFEDDFQFLKEMKDILIEEVFRLSKEFPDRSACDSEVKNGIFSETDDKRDVRIILPGGLQNVLDHLELFPDDITATKITGSRDDCEELCFVGFLGHKKDRSEMEESVIHDIDKTDAVVVQELSTIDGMIAYVTGERLKRGDYGNLVVFKDKGVVKNLKKSQNHAYAVK</sequence>